<reference evidence="3 4" key="1">
    <citation type="journal article" date="2020" name="Cell">
        <title>Large-Scale Comparative Analyses of Tick Genomes Elucidate Their Genetic Diversity and Vector Capacities.</title>
        <authorList>
            <consortium name="Tick Genome and Microbiome Consortium (TIGMIC)"/>
            <person name="Jia N."/>
            <person name="Wang J."/>
            <person name="Shi W."/>
            <person name="Du L."/>
            <person name="Sun Y."/>
            <person name="Zhan W."/>
            <person name="Jiang J.F."/>
            <person name="Wang Q."/>
            <person name="Zhang B."/>
            <person name="Ji P."/>
            <person name="Bell-Sakyi L."/>
            <person name="Cui X.M."/>
            <person name="Yuan T.T."/>
            <person name="Jiang B.G."/>
            <person name="Yang W.F."/>
            <person name="Lam T.T."/>
            <person name="Chang Q.C."/>
            <person name="Ding S.J."/>
            <person name="Wang X.J."/>
            <person name="Zhu J.G."/>
            <person name="Ruan X.D."/>
            <person name="Zhao L."/>
            <person name="Wei J.T."/>
            <person name="Ye R.Z."/>
            <person name="Que T.C."/>
            <person name="Du C.H."/>
            <person name="Zhou Y.H."/>
            <person name="Cheng J.X."/>
            <person name="Dai P.F."/>
            <person name="Guo W.B."/>
            <person name="Han X.H."/>
            <person name="Huang E.J."/>
            <person name="Li L.F."/>
            <person name="Wei W."/>
            <person name="Gao Y.C."/>
            <person name="Liu J.Z."/>
            <person name="Shao H.Z."/>
            <person name="Wang X."/>
            <person name="Wang C.C."/>
            <person name="Yang T.C."/>
            <person name="Huo Q.B."/>
            <person name="Li W."/>
            <person name="Chen H.Y."/>
            <person name="Chen S.E."/>
            <person name="Zhou L.G."/>
            <person name="Ni X.B."/>
            <person name="Tian J.H."/>
            <person name="Sheng Y."/>
            <person name="Liu T."/>
            <person name="Pan Y.S."/>
            <person name="Xia L.Y."/>
            <person name="Li J."/>
            <person name="Zhao F."/>
            <person name="Cao W.C."/>
        </authorList>
    </citation>
    <scope>NUCLEOTIDE SEQUENCE [LARGE SCALE GENOMIC DNA]</scope>
    <source>
        <strain evidence="3">HaeL-2018</strain>
    </source>
</reference>
<sequence>MDCVYTIDAAAAAEPKKAIPCCIRNVKPTPESSRHDLKRLCKRGALFEAVFYAASDAGVYEVDLYAKCQQKSRLRTYDVGKYLVKNGFAQLMDPIADTSDAVGSSAQGVVSASDNSDEGTDSDTPERPSSVLSACSEPTGDFQFTKENSLQILVTFISSLDHFYGQNVDRVAEWFLVQNLILQSTKQLILNTQVKTGASYIHRELPEQPGARVQVEEVQEPEACRVFLLDYGNRKTVHFSSLFMAHPRLACIAPLAMRLELSDIQPQRAWTQAAIDRFFELAHTGTPLTAVLVGTKTSDDEFEQEVYAVQLFSPVHGDVAKCLIREGHSTASTGGSALEPVPYPARPREALGEDNNDSLYSNTGDTGVAASNVVVRTGRGISRSHVSPGYCRQDRRAYSNGLRGPSRLLEPVMDPVKPLRPPEVGSYVLGQVSAVVSPTCFYLVFPYGRRSIQRLSMDGVGKNARKMSETLTRGLQAACDRGRFHENRRVAKAAGELVAAKSSNDGRWYRALVVSLEERGMLRVFYVDFGFCESLPVNQVKTLEARFACFPQQALQACLVTDKGNNRLGDKPTWDDHSCEAFANCVSGRDLVVKIVCVTQGLLHVRLFFTKGDQLCSVWRCLRKARETEPK</sequence>
<gene>
    <name evidence="3" type="ORF">HPB48_004225</name>
</gene>
<dbReference type="Proteomes" id="UP000821853">
    <property type="component" value="Chromosome 4"/>
</dbReference>
<evidence type="ECO:0000313" key="4">
    <source>
        <dbReference type="Proteomes" id="UP000821853"/>
    </source>
</evidence>
<evidence type="ECO:0000259" key="2">
    <source>
        <dbReference type="PROSITE" id="PS50304"/>
    </source>
</evidence>
<feature type="region of interest" description="Disordered" evidence="1">
    <location>
        <begin position="106"/>
        <end position="132"/>
    </location>
</feature>
<dbReference type="GO" id="GO:0030719">
    <property type="term" value="P:P granule organization"/>
    <property type="evidence" value="ECO:0007669"/>
    <property type="project" value="TreeGrafter"/>
</dbReference>
<dbReference type="SUPFAM" id="SSF63748">
    <property type="entry name" value="Tudor/PWWP/MBT"/>
    <property type="match status" value="2"/>
</dbReference>
<dbReference type="SMART" id="SM00333">
    <property type="entry name" value="TUDOR"/>
    <property type="match status" value="2"/>
</dbReference>
<dbReference type="PANTHER" id="PTHR22948:SF29">
    <property type="entry name" value="FI02030P-RELATED"/>
    <property type="match status" value="1"/>
</dbReference>
<name>A0A9J6GBB7_HAELO</name>
<protein>
    <recommendedName>
        <fullName evidence="2">Tudor domain-containing protein</fullName>
    </recommendedName>
</protein>
<evidence type="ECO:0000313" key="3">
    <source>
        <dbReference type="EMBL" id="KAH9372701.1"/>
    </source>
</evidence>
<keyword evidence="4" id="KW-1185">Reference proteome</keyword>
<dbReference type="OMA" id="IDICKHY"/>
<proteinExistence type="predicted"/>
<dbReference type="Gene3D" id="2.30.30.140">
    <property type="match status" value="2"/>
</dbReference>
<dbReference type="GO" id="GO:0043186">
    <property type="term" value="C:P granule"/>
    <property type="evidence" value="ECO:0007669"/>
    <property type="project" value="TreeGrafter"/>
</dbReference>
<dbReference type="GO" id="GO:0007283">
    <property type="term" value="P:spermatogenesis"/>
    <property type="evidence" value="ECO:0007669"/>
    <property type="project" value="TreeGrafter"/>
</dbReference>
<dbReference type="EMBL" id="JABSTR010000006">
    <property type="protein sequence ID" value="KAH9372701.1"/>
    <property type="molecule type" value="Genomic_DNA"/>
</dbReference>
<dbReference type="PANTHER" id="PTHR22948">
    <property type="entry name" value="TUDOR DOMAIN CONTAINING PROTEIN"/>
    <property type="match status" value="1"/>
</dbReference>
<dbReference type="GO" id="GO:0034587">
    <property type="term" value="P:piRNA processing"/>
    <property type="evidence" value="ECO:0007669"/>
    <property type="project" value="TreeGrafter"/>
</dbReference>
<organism evidence="3 4">
    <name type="scientific">Haemaphysalis longicornis</name>
    <name type="common">Bush tick</name>
    <dbReference type="NCBI Taxonomy" id="44386"/>
    <lineage>
        <taxon>Eukaryota</taxon>
        <taxon>Metazoa</taxon>
        <taxon>Ecdysozoa</taxon>
        <taxon>Arthropoda</taxon>
        <taxon>Chelicerata</taxon>
        <taxon>Arachnida</taxon>
        <taxon>Acari</taxon>
        <taxon>Parasitiformes</taxon>
        <taxon>Ixodida</taxon>
        <taxon>Ixodoidea</taxon>
        <taxon>Ixodidae</taxon>
        <taxon>Haemaphysalinae</taxon>
        <taxon>Haemaphysalis</taxon>
    </lineage>
</organism>
<dbReference type="AlphaFoldDB" id="A0A9J6GBB7"/>
<dbReference type="OrthoDB" id="6480812at2759"/>
<dbReference type="InterPro" id="IPR050621">
    <property type="entry name" value="Tudor_domain_containing"/>
</dbReference>
<dbReference type="InterPro" id="IPR002999">
    <property type="entry name" value="Tudor"/>
</dbReference>
<dbReference type="Gene3D" id="2.40.50.90">
    <property type="match status" value="2"/>
</dbReference>
<comment type="caution">
    <text evidence="3">The sequence shown here is derived from an EMBL/GenBank/DDBJ whole genome shotgun (WGS) entry which is preliminary data.</text>
</comment>
<dbReference type="Pfam" id="PF00567">
    <property type="entry name" value="TUDOR"/>
    <property type="match status" value="2"/>
</dbReference>
<feature type="domain" description="Tudor" evidence="2">
    <location>
        <begin position="491"/>
        <end position="550"/>
    </location>
</feature>
<dbReference type="VEuPathDB" id="VectorBase:HLOH_041563"/>
<evidence type="ECO:0000256" key="1">
    <source>
        <dbReference type="SAM" id="MobiDB-lite"/>
    </source>
</evidence>
<dbReference type="InterPro" id="IPR035437">
    <property type="entry name" value="SNase_OB-fold_sf"/>
</dbReference>
<accession>A0A9J6GBB7</accession>
<dbReference type="PROSITE" id="PS50304">
    <property type="entry name" value="TUDOR"/>
    <property type="match status" value="1"/>
</dbReference>
<dbReference type="CDD" id="cd20379">
    <property type="entry name" value="Tudor_dTUD-like"/>
    <property type="match status" value="2"/>
</dbReference>